<dbReference type="GO" id="GO:0005391">
    <property type="term" value="F:P-type sodium:potassium-exchanging transporter activity"/>
    <property type="evidence" value="ECO:0007669"/>
    <property type="project" value="TreeGrafter"/>
</dbReference>
<dbReference type="GO" id="GO:0005886">
    <property type="term" value="C:plasma membrane"/>
    <property type="evidence" value="ECO:0007669"/>
    <property type="project" value="TreeGrafter"/>
</dbReference>
<feature type="transmembrane region" description="Helical" evidence="10">
    <location>
        <begin position="283"/>
        <end position="311"/>
    </location>
</feature>
<dbReference type="GO" id="GO:0006883">
    <property type="term" value="P:intracellular sodium ion homeostasis"/>
    <property type="evidence" value="ECO:0007669"/>
    <property type="project" value="TreeGrafter"/>
</dbReference>
<evidence type="ECO:0000256" key="4">
    <source>
        <dbReference type="ARBA" id="ARBA00022741"/>
    </source>
</evidence>
<dbReference type="Proteomes" id="UP001203207">
    <property type="component" value="Unassembled WGS sequence"/>
</dbReference>
<dbReference type="InterPro" id="IPR006068">
    <property type="entry name" value="ATPase_P-typ_cation-transptr_C"/>
</dbReference>
<evidence type="ECO:0000256" key="9">
    <source>
        <dbReference type="ARBA" id="ARBA00023136"/>
    </source>
</evidence>
<gene>
    <name evidence="12" type="ORF">AArcSt2_13930</name>
</gene>
<dbReference type="SUPFAM" id="SSF81665">
    <property type="entry name" value="Calcium ATPase, transmembrane domain M"/>
    <property type="match status" value="1"/>
</dbReference>
<dbReference type="SUPFAM" id="SSF81653">
    <property type="entry name" value="Calcium ATPase, transduction domain A"/>
    <property type="match status" value="1"/>
</dbReference>
<dbReference type="InterPro" id="IPR023299">
    <property type="entry name" value="ATPase_P-typ_cyto_dom_N"/>
</dbReference>
<dbReference type="Pfam" id="PF00690">
    <property type="entry name" value="Cation_ATPase_N"/>
    <property type="match status" value="1"/>
</dbReference>
<evidence type="ECO:0000313" key="12">
    <source>
        <dbReference type="EMBL" id="MCL9818037.1"/>
    </source>
</evidence>
<dbReference type="GO" id="GO:0012505">
    <property type="term" value="C:endomembrane system"/>
    <property type="evidence" value="ECO:0007669"/>
    <property type="project" value="UniProtKB-SubCell"/>
</dbReference>
<dbReference type="EMBL" id="JAKRVX010000007">
    <property type="protein sequence ID" value="MCL9818037.1"/>
    <property type="molecule type" value="Genomic_DNA"/>
</dbReference>
<dbReference type="RefSeq" id="WP_250585468.1">
    <property type="nucleotide sequence ID" value="NZ_JAKRVX010000007.1"/>
</dbReference>
<keyword evidence="2" id="KW-0597">Phosphoprotein</keyword>
<dbReference type="GO" id="GO:0016887">
    <property type="term" value="F:ATP hydrolysis activity"/>
    <property type="evidence" value="ECO:0007669"/>
    <property type="project" value="InterPro"/>
</dbReference>
<dbReference type="PANTHER" id="PTHR43294">
    <property type="entry name" value="SODIUM/POTASSIUM-TRANSPORTING ATPASE SUBUNIT ALPHA"/>
    <property type="match status" value="1"/>
</dbReference>
<dbReference type="PRINTS" id="PR00119">
    <property type="entry name" value="CATATPASE"/>
</dbReference>
<dbReference type="GO" id="GO:0036376">
    <property type="term" value="P:sodium ion export across plasma membrane"/>
    <property type="evidence" value="ECO:0007669"/>
    <property type="project" value="TreeGrafter"/>
</dbReference>
<evidence type="ECO:0000256" key="5">
    <source>
        <dbReference type="ARBA" id="ARBA00022840"/>
    </source>
</evidence>
<dbReference type="InterPro" id="IPR018303">
    <property type="entry name" value="ATPase_P-typ_P_site"/>
</dbReference>
<dbReference type="Gene3D" id="2.70.150.10">
    <property type="entry name" value="Calcium-transporting ATPase, cytoplasmic transduction domain A"/>
    <property type="match status" value="1"/>
</dbReference>
<dbReference type="InterPro" id="IPR008250">
    <property type="entry name" value="ATPase_P-typ_transduc_dom_A_sf"/>
</dbReference>
<dbReference type="NCBIfam" id="TIGR01494">
    <property type="entry name" value="ATPase_P-type"/>
    <property type="match status" value="3"/>
</dbReference>
<keyword evidence="8 10" id="KW-1133">Transmembrane helix</keyword>
<dbReference type="Pfam" id="PF00689">
    <property type="entry name" value="Cation_ATPase_C"/>
    <property type="match status" value="1"/>
</dbReference>
<evidence type="ECO:0000256" key="1">
    <source>
        <dbReference type="ARBA" id="ARBA00004127"/>
    </source>
</evidence>
<dbReference type="Pfam" id="PF13246">
    <property type="entry name" value="Cation_ATPase"/>
    <property type="match status" value="1"/>
</dbReference>
<feature type="transmembrane region" description="Helical" evidence="10">
    <location>
        <begin position="257"/>
        <end position="277"/>
    </location>
</feature>
<feature type="domain" description="Cation-transporting P-type ATPase N-terminal" evidence="11">
    <location>
        <begin position="16"/>
        <end position="89"/>
    </location>
</feature>
<dbReference type="GO" id="GO:1990573">
    <property type="term" value="P:potassium ion import across plasma membrane"/>
    <property type="evidence" value="ECO:0007669"/>
    <property type="project" value="TreeGrafter"/>
</dbReference>
<feature type="transmembrane region" description="Helical" evidence="10">
    <location>
        <begin position="731"/>
        <end position="748"/>
    </location>
</feature>
<dbReference type="SUPFAM" id="SSF56784">
    <property type="entry name" value="HAD-like"/>
    <property type="match status" value="1"/>
</dbReference>
<dbReference type="SFLD" id="SFLDS00003">
    <property type="entry name" value="Haloacid_Dehalogenase"/>
    <property type="match status" value="1"/>
</dbReference>
<dbReference type="FunFam" id="3.40.50.1000:FF:000083">
    <property type="entry name" value="Sodium/potassium-transporting ATPase subunit alpha"/>
    <property type="match status" value="1"/>
</dbReference>
<dbReference type="GO" id="GO:1902600">
    <property type="term" value="P:proton transmembrane transport"/>
    <property type="evidence" value="ECO:0007669"/>
    <property type="project" value="TreeGrafter"/>
</dbReference>
<keyword evidence="9 10" id="KW-0472">Membrane</keyword>
<reference evidence="12" key="2">
    <citation type="submission" date="2022-02" db="EMBL/GenBank/DDBJ databases">
        <authorList>
            <person name="Elcheninov A.G."/>
            <person name="Sorokin D.Y."/>
            <person name="Kublanov I.V."/>
        </authorList>
    </citation>
    <scope>NUCLEOTIDE SEQUENCE</scope>
    <source>
        <strain evidence="12">AArc-St2</strain>
    </source>
</reference>
<keyword evidence="7" id="KW-1278">Translocase</keyword>
<organism evidence="12 13">
    <name type="scientific">Natronocalculus amylovorans</name>
    <dbReference type="NCBI Taxonomy" id="2917812"/>
    <lineage>
        <taxon>Archaea</taxon>
        <taxon>Methanobacteriati</taxon>
        <taxon>Methanobacteriota</taxon>
        <taxon>Stenosarchaea group</taxon>
        <taxon>Halobacteria</taxon>
        <taxon>Halobacteriales</taxon>
        <taxon>Haloferacaceae</taxon>
        <taxon>Natronocalculus</taxon>
    </lineage>
</organism>
<dbReference type="FunFam" id="2.70.150.10:FF:000160">
    <property type="entry name" value="Sarcoplasmic/endoplasmic reticulum calcium ATPase 1"/>
    <property type="match status" value="1"/>
</dbReference>
<dbReference type="InterPro" id="IPR036412">
    <property type="entry name" value="HAD-like_sf"/>
</dbReference>
<sequence length="907" mass="95816">MSVEETTQKSSASENAWHALDRDDVLQALDTTPDGLSDAQVAERQAEHGPNTVQRNATTSKLAILLHQFTSPLIYVLLIAFGITVFIGHYPDAIVIAAVLLINAVIGFYQEYRAENAMAALANLVSPTARVRRDGEPADVESEKLVPGDIVLLESGSLVPADLRLLSETDLKIEESILTGESAAVSKTIETVSTETVVGDRSNMAHMGSAVTTGRAVGVVVATGADTEIGTIAGQMRETTRAATPLQTRMRHFGNRISIAIVGVSVVVFGIGLLQGIAVTDIFLLAVAIAVAAIPEGLPIVMTVALAVSVARMADRNAIIRRLPAVETLGSCTVILSDKTGTLTENRMTVQQLRVDGSVYTVTGGGDTTEGAIEQNGEPVAIDEASAVYDALRAGVLANESRIRTQTEDNTERIELLGDPTETALLVAGAKVGLHREQLLETTPEIGQIPFESDRQFAATAHKTPDGPQTYFKGAPERIIAMCTDARVNGASEPIDREAILAAAHEMANDGLRVLAVATGAGDRTESESLDGLTLLGLIGMRDPPRNGVPDAIVACHNAGMRVLMVTGDHAATAGAIAKQIGIESDTVLTGADVAALSDEELTEQLQTTSVFARISPTQKLRLTELLQADGEIVAVTGDGVNDAPALKSAHIGAAMGITGTDVAKEASEMVLTDDNFTTIYAAVEEGRTVFANIAKATTFLLSTGVGLVLAFLATFTLTAFGVFAVADDDVFPLLLIPAQVLWLNVVTNGIQDVALAFEPGEPQQYERPPNDPNAGLLSGFLLERTAVAGVLLAVVAVAMFWWQLSTGVSIEYAQTATLTLLVISMALYVGACRSETQSIFEKSLFSNRMLFVGTIAAVAIHIGALYFGPTQFLLGVQPLTTETWLTIGLLAPATLVVVEIHKYIRR</sequence>
<evidence type="ECO:0000256" key="3">
    <source>
        <dbReference type="ARBA" id="ARBA00022692"/>
    </source>
</evidence>
<feature type="transmembrane region" description="Helical" evidence="10">
    <location>
        <begin position="787"/>
        <end position="805"/>
    </location>
</feature>
<feature type="transmembrane region" description="Helical" evidence="10">
    <location>
        <begin position="64"/>
        <end position="87"/>
    </location>
</feature>
<dbReference type="Gene3D" id="3.40.1110.10">
    <property type="entry name" value="Calcium-transporting ATPase, cytoplasmic domain N"/>
    <property type="match status" value="1"/>
</dbReference>
<evidence type="ECO:0000259" key="11">
    <source>
        <dbReference type="SMART" id="SM00831"/>
    </source>
</evidence>
<comment type="caution">
    <text evidence="12">The sequence shown here is derived from an EMBL/GenBank/DDBJ whole genome shotgun (WGS) entry which is preliminary data.</text>
</comment>
<dbReference type="InterPro" id="IPR050510">
    <property type="entry name" value="Cation_transp_ATPase_P-type"/>
</dbReference>
<dbReference type="Gene3D" id="1.20.1110.10">
    <property type="entry name" value="Calcium-transporting ATPase, transmembrane domain"/>
    <property type="match status" value="1"/>
</dbReference>
<feature type="transmembrane region" description="Helical" evidence="10">
    <location>
        <begin position="884"/>
        <end position="905"/>
    </location>
</feature>
<keyword evidence="6" id="KW-0460">Magnesium</keyword>
<dbReference type="SUPFAM" id="SSF81660">
    <property type="entry name" value="Metal cation-transporting ATPase, ATP-binding domain N"/>
    <property type="match status" value="1"/>
</dbReference>
<evidence type="ECO:0000256" key="6">
    <source>
        <dbReference type="ARBA" id="ARBA00022842"/>
    </source>
</evidence>
<dbReference type="Pfam" id="PF00122">
    <property type="entry name" value="E1-E2_ATPase"/>
    <property type="match status" value="1"/>
</dbReference>
<dbReference type="Gene3D" id="3.40.50.1000">
    <property type="entry name" value="HAD superfamily/HAD-like"/>
    <property type="match status" value="1"/>
</dbReference>
<dbReference type="PROSITE" id="PS00154">
    <property type="entry name" value="ATPASE_E1_E2"/>
    <property type="match status" value="1"/>
</dbReference>
<reference evidence="12" key="1">
    <citation type="journal article" date="2022" name="Syst. Appl. Microbiol.">
        <title>Natronocalculus amylovorans gen. nov., sp. nov., and Natranaeroarchaeum aerophilus sp. nov., dominant culturable amylolytic natronoarchaea from hypersaline soda lakes in southwestern Siberia.</title>
        <authorList>
            <person name="Sorokin D.Y."/>
            <person name="Elcheninov A.G."/>
            <person name="Khizhniak T.V."/>
            <person name="Koenen M."/>
            <person name="Bale N.J."/>
            <person name="Damste J.S.S."/>
            <person name="Kublanov I.V."/>
        </authorList>
    </citation>
    <scope>NUCLEOTIDE SEQUENCE</scope>
    <source>
        <strain evidence="12">AArc-St2</strain>
    </source>
</reference>
<dbReference type="SMART" id="SM00831">
    <property type="entry name" value="Cation_ATPase_N"/>
    <property type="match status" value="1"/>
</dbReference>
<comment type="subcellular location">
    <subcellularLocation>
        <location evidence="1">Endomembrane system</location>
        <topology evidence="1">Multi-pass membrane protein</topology>
    </subcellularLocation>
</comment>
<dbReference type="InterPro" id="IPR059000">
    <property type="entry name" value="ATPase_P-type_domA"/>
</dbReference>
<feature type="transmembrane region" description="Helical" evidence="10">
    <location>
        <begin position="811"/>
        <end position="830"/>
    </location>
</feature>
<evidence type="ECO:0000313" key="13">
    <source>
        <dbReference type="Proteomes" id="UP001203207"/>
    </source>
</evidence>
<dbReference type="InterPro" id="IPR023298">
    <property type="entry name" value="ATPase_P-typ_TM_dom_sf"/>
</dbReference>
<evidence type="ECO:0000256" key="8">
    <source>
        <dbReference type="ARBA" id="ARBA00022989"/>
    </source>
</evidence>
<accession>A0AAE3K966</accession>
<evidence type="ECO:0000256" key="7">
    <source>
        <dbReference type="ARBA" id="ARBA00022967"/>
    </source>
</evidence>
<dbReference type="InterPro" id="IPR044492">
    <property type="entry name" value="P_typ_ATPase_HD_dom"/>
</dbReference>
<keyword evidence="3 10" id="KW-0812">Transmembrane</keyword>
<dbReference type="GO" id="GO:0005524">
    <property type="term" value="F:ATP binding"/>
    <property type="evidence" value="ECO:0007669"/>
    <property type="project" value="UniProtKB-KW"/>
</dbReference>
<feature type="transmembrane region" description="Helical" evidence="10">
    <location>
        <begin position="700"/>
        <end position="725"/>
    </location>
</feature>
<dbReference type="InterPro" id="IPR001757">
    <property type="entry name" value="P_typ_ATPase"/>
</dbReference>
<proteinExistence type="predicted"/>
<keyword evidence="4" id="KW-0547">Nucleotide-binding</keyword>
<dbReference type="GO" id="GO:0030007">
    <property type="term" value="P:intracellular potassium ion homeostasis"/>
    <property type="evidence" value="ECO:0007669"/>
    <property type="project" value="TreeGrafter"/>
</dbReference>
<keyword evidence="13" id="KW-1185">Reference proteome</keyword>
<evidence type="ECO:0000256" key="10">
    <source>
        <dbReference type="SAM" id="Phobius"/>
    </source>
</evidence>
<feature type="transmembrane region" description="Helical" evidence="10">
    <location>
        <begin position="850"/>
        <end position="869"/>
    </location>
</feature>
<feature type="transmembrane region" description="Helical" evidence="10">
    <location>
        <begin position="93"/>
        <end position="109"/>
    </location>
</feature>
<dbReference type="SFLD" id="SFLDF00027">
    <property type="entry name" value="p-type_atpase"/>
    <property type="match status" value="1"/>
</dbReference>
<evidence type="ECO:0000256" key="2">
    <source>
        <dbReference type="ARBA" id="ARBA00022553"/>
    </source>
</evidence>
<dbReference type="InterPro" id="IPR004014">
    <property type="entry name" value="ATPase_P-typ_cation-transptr_N"/>
</dbReference>
<dbReference type="SFLD" id="SFLDG00002">
    <property type="entry name" value="C1.7:_P-type_atpase_like"/>
    <property type="match status" value="1"/>
</dbReference>
<dbReference type="PANTHER" id="PTHR43294:SF20">
    <property type="entry name" value="P-TYPE ATPASE"/>
    <property type="match status" value="1"/>
</dbReference>
<name>A0AAE3K966_9EURY</name>
<dbReference type="InterPro" id="IPR023214">
    <property type="entry name" value="HAD_sf"/>
</dbReference>
<dbReference type="PRINTS" id="PR00120">
    <property type="entry name" value="HATPASE"/>
</dbReference>
<keyword evidence="5" id="KW-0067">ATP-binding</keyword>
<dbReference type="AlphaFoldDB" id="A0AAE3K966"/>
<protein>
    <submittedName>
        <fullName evidence="12">HAD-IC family P-type ATPase</fullName>
    </submittedName>
</protein>